<gene>
    <name evidence="1" type="ORF">SAMN02745216_05079</name>
</gene>
<dbReference type="OrthoDB" id="5426165at2"/>
<organism evidence="1 2">
    <name type="scientific">Desulfatibacillum alkenivorans DSM 16219</name>
    <dbReference type="NCBI Taxonomy" id="1121393"/>
    <lineage>
        <taxon>Bacteria</taxon>
        <taxon>Pseudomonadati</taxon>
        <taxon>Thermodesulfobacteriota</taxon>
        <taxon>Desulfobacteria</taxon>
        <taxon>Desulfobacterales</taxon>
        <taxon>Desulfatibacillaceae</taxon>
        <taxon>Desulfatibacillum</taxon>
    </lineage>
</organism>
<dbReference type="AlphaFoldDB" id="A0A1M7A208"/>
<protein>
    <submittedName>
        <fullName evidence="1">Uncharacterized protein</fullName>
    </submittedName>
</protein>
<name>A0A1M7A208_9BACT</name>
<sequence length="120" mass="13719">MREHYEGFEKEELFHLVLRRALDDCPTIKARTIKRIIHQIAPDFMDGLFEAKPCVRKLRYVGCGGLCCEFPTGDAPHDNGLVLGQVYESKLFNGATYKLKDRDDWIGAAHFEWVKGAADF</sequence>
<accession>A0A1M7A208</accession>
<evidence type="ECO:0000313" key="2">
    <source>
        <dbReference type="Proteomes" id="UP000183994"/>
    </source>
</evidence>
<evidence type="ECO:0000313" key="1">
    <source>
        <dbReference type="EMBL" id="SHL36781.1"/>
    </source>
</evidence>
<dbReference type="EMBL" id="FQZU01000063">
    <property type="protein sequence ID" value="SHL36781.1"/>
    <property type="molecule type" value="Genomic_DNA"/>
</dbReference>
<dbReference type="RefSeq" id="WP_073479047.1">
    <property type="nucleotide sequence ID" value="NZ_FQZU01000063.1"/>
</dbReference>
<keyword evidence="2" id="KW-1185">Reference proteome</keyword>
<proteinExistence type="predicted"/>
<dbReference type="STRING" id="1121393.SAMN02745216_05079"/>
<dbReference type="Proteomes" id="UP000183994">
    <property type="component" value="Unassembled WGS sequence"/>
</dbReference>
<reference evidence="2" key="1">
    <citation type="submission" date="2016-11" db="EMBL/GenBank/DDBJ databases">
        <authorList>
            <person name="Varghese N."/>
            <person name="Submissions S."/>
        </authorList>
    </citation>
    <scope>NUCLEOTIDE SEQUENCE [LARGE SCALE GENOMIC DNA]</scope>
    <source>
        <strain evidence="2">DSM 16219</strain>
    </source>
</reference>